<reference evidence="2 3" key="1">
    <citation type="submission" date="2017-01" db="EMBL/GenBank/DDBJ databases">
        <title>Comparative genomic analysis of Brazilian Leptospira santarosai.</title>
        <authorList>
            <person name="Moreno L.Z."/>
            <person name="Miraglia F."/>
            <person name="Kremer F.S."/>
            <person name="Eslabao M.R."/>
            <person name="Lilenbaum W."/>
            <person name="Dellagostin O.A."/>
            <person name="Moreno A.M."/>
        </authorList>
    </citation>
    <scope>NUCLEOTIDE SEQUENCE [LARGE SCALE GENOMIC DNA]</scope>
    <source>
        <strain evidence="2 3">M52/8-19</strain>
    </source>
</reference>
<feature type="region of interest" description="Disordered" evidence="1">
    <location>
        <begin position="49"/>
        <end position="70"/>
    </location>
</feature>
<dbReference type="AlphaFoldDB" id="A0AB73M2J7"/>
<dbReference type="Proteomes" id="UP000189337">
    <property type="component" value="Unassembled WGS sequence"/>
</dbReference>
<name>A0AB73M2J7_9LEPT</name>
<dbReference type="EMBL" id="MTSU01000032">
    <property type="protein sequence ID" value="ONF90891.1"/>
    <property type="molecule type" value="Genomic_DNA"/>
</dbReference>
<evidence type="ECO:0000313" key="2">
    <source>
        <dbReference type="EMBL" id="ONF90891.1"/>
    </source>
</evidence>
<evidence type="ECO:0008006" key="4">
    <source>
        <dbReference type="Google" id="ProtNLM"/>
    </source>
</evidence>
<dbReference type="RefSeq" id="WP_046943353.1">
    <property type="nucleotide sequence ID" value="NZ_MTSU01000032.1"/>
</dbReference>
<protein>
    <recommendedName>
        <fullName evidence="4">Lipoprotein</fullName>
    </recommendedName>
</protein>
<feature type="compositionally biased region" description="Polar residues" evidence="1">
    <location>
        <begin position="53"/>
        <end position="66"/>
    </location>
</feature>
<organism evidence="2 3">
    <name type="scientific">Leptospira santarosai</name>
    <dbReference type="NCBI Taxonomy" id="28183"/>
    <lineage>
        <taxon>Bacteria</taxon>
        <taxon>Pseudomonadati</taxon>
        <taxon>Spirochaetota</taxon>
        <taxon>Spirochaetia</taxon>
        <taxon>Leptospirales</taxon>
        <taxon>Leptospiraceae</taxon>
        <taxon>Leptospira</taxon>
    </lineage>
</organism>
<proteinExistence type="predicted"/>
<evidence type="ECO:0000313" key="3">
    <source>
        <dbReference type="Proteomes" id="UP000189337"/>
    </source>
</evidence>
<sequence>MRNSKWKHSSLTMFTLFIFHLNCGELSSPDPKARKKEITQKITPLLLGIRSPIDSNQPPTNSSSYDPNAKYLPSETEIQTSLELEKNLESQDLLTPGALQKTTSDFSSLNKYVVLSPTEIDAEAQAWKNGTPLPEKTLSSEELKARYEAKITQMNSYYGSALTEVPKLSTLQLNNLRSNSYIGVFAYSYLQEYFSDLPQQEKEIIEKNLNWLVNLRKAAIDEMAQRGNSK</sequence>
<gene>
    <name evidence="2" type="ORF">BWD14_19140</name>
</gene>
<evidence type="ECO:0000256" key="1">
    <source>
        <dbReference type="SAM" id="MobiDB-lite"/>
    </source>
</evidence>
<comment type="caution">
    <text evidence="2">The sequence shown here is derived from an EMBL/GenBank/DDBJ whole genome shotgun (WGS) entry which is preliminary data.</text>
</comment>
<accession>A0AB73M2J7</accession>